<reference evidence="1 2" key="1">
    <citation type="submission" date="2023-07" db="EMBL/GenBank/DDBJ databases">
        <title>Comparative genomics of wheat-associated soil bacteria to identify genetic determinants of phenazine resistance.</title>
        <authorList>
            <person name="Mouncey N."/>
        </authorList>
    </citation>
    <scope>NUCLEOTIDE SEQUENCE [LARGE SCALE GENOMIC DNA]</scope>
    <source>
        <strain evidence="1 2">V3I3</strain>
    </source>
</reference>
<organism evidence="1 2">
    <name type="scientific">Agromyces ramosus</name>
    <dbReference type="NCBI Taxonomy" id="33879"/>
    <lineage>
        <taxon>Bacteria</taxon>
        <taxon>Bacillati</taxon>
        <taxon>Actinomycetota</taxon>
        <taxon>Actinomycetes</taxon>
        <taxon>Micrococcales</taxon>
        <taxon>Microbacteriaceae</taxon>
        <taxon>Agromyces</taxon>
    </lineage>
</organism>
<evidence type="ECO:0000313" key="2">
    <source>
        <dbReference type="Proteomes" id="UP001239083"/>
    </source>
</evidence>
<dbReference type="Proteomes" id="UP001239083">
    <property type="component" value="Unassembled WGS sequence"/>
</dbReference>
<accession>A0ABU0R640</accession>
<gene>
    <name evidence="1" type="ORF">QFZ26_000772</name>
</gene>
<dbReference type="EMBL" id="JAUSYY010000001">
    <property type="protein sequence ID" value="MDQ0893217.1"/>
    <property type="molecule type" value="Genomic_DNA"/>
</dbReference>
<comment type="caution">
    <text evidence="1">The sequence shown here is derived from an EMBL/GenBank/DDBJ whole genome shotgun (WGS) entry which is preliminary data.</text>
</comment>
<sequence>MIMAPRNIGMSVPTITPTVAIDATTPPRVSYTSRPPWLAISSGSR</sequence>
<proteinExistence type="predicted"/>
<keyword evidence="2" id="KW-1185">Reference proteome</keyword>
<name>A0ABU0R640_9MICO</name>
<evidence type="ECO:0000313" key="1">
    <source>
        <dbReference type="EMBL" id="MDQ0893217.1"/>
    </source>
</evidence>
<protein>
    <submittedName>
        <fullName evidence="1">Uncharacterized protein</fullName>
    </submittedName>
</protein>